<feature type="domain" description="Gamma tubulin complex component protein N-terminal" evidence="6">
    <location>
        <begin position="58"/>
        <end position="339"/>
    </location>
</feature>
<dbReference type="GO" id="GO:0000278">
    <property type="term" value="P:mitotic cell cycle"/>
    <property type="evidence" value="ECO:0007669"/>
    <property type="project" value="TreeGrafter"/>
</dbReference>
<name>A0A0D8XF34_DICVI</name>
<dbReference type="PANTHER" id="PTHR19302:SF27">
    <property type="entry name" value="GAMMA-TUBULIN COMPLEX COMPONENT 4"/>
    <property type="match status" value="1"/>
</dbReference>
<dbReference type="GO" id="GO:0005874">
    <property type="term" value="C:microtubule"/>
    <property type="evidence" value="ECO:0007669"/>
    <property type="project" value="UniProtKB-KW"/>
</dbReference>
<dbReference type="Proteomes" id="UP000053766">
    <property type="component" value="Unassembled WGS sequence"/>
</dbReference>
<dbReference type="GO" id="GO:0051321">
    <property type="term" value="P:meiotic cell cycle"/>
    <property type="evidence" value="ECO:0007669"/>
    <property type="project" value="TreeGrafter"/>
</dbReference>
<organism evidence="7 8">
    <name type="scientific">Dictyocaulus viviparus</name>
    <name type="common">Bovine lungworm</name>
    <dbReference type="NCBI Taxonomy" id="29172"/>
    <lineage>
        <taxon>Eukaryota</taxon>
        <taxon>Metazoa</taxon>
        <taxon>Ecdysozoa</taxon>
        <taxon>Nematoda</taxon>
        <taxon>Chromadorea</taxon>
        <taxon>Rhabditida</taxon>
        <taxon>Rhabditina</taxon>
        <taxon>Rhabditomorpha</taxon>
        <taxon>Strongyloidea</taxon>
        <taxon>Metastrongylidae</taxon>
        <taxon>Dictyocaulus</taxon>
    </lineage>
</organism>
<dbReference type="InterPro" id="IPR042241">
    <property type="entry name" value="GCP_C_sf"/>
</dbReference>
<accession>A0A0D8XF34</accession>
<keyword evidence="4 5" id="KW-0206">Cytoskeleton</keyword>
<dbReference type="EMBL" id="KN716584">
    <property type="protein sequence ID" value="KJH43178.1"/>
    <property type="molecule type" value="Genomic_DNA"/>
</dbReference>
<dbReference type="InterPro" id="IPR041470">
    <property type="entry name" value="GCP_N"/>
</dbReference>
<keyword evidence="8" id="KW-1185">Reference proteome</keyword>
<sequence length="629" mass="72070">MTSALDWKAIRSDIVTKRFAFLGKYPPCPWYLRLKEEFVTMIDVSPEEQEHFMNDEVRMFLAGYETENIRFTYNDDEDSPVGLKVNPSLDPFMRSAVERFKKIFINIWYIRVYGYALKHDRSYSMTARAVADDIITRFNTLLRPIIEAIDYDLADFGLNTLSRTVATVQSSIKIYANVIIAIKKDRLIGGQVLTMLFNLRENVVVTKDMNDLQEIFMVAWKIFATRVGAWVEQGLLNDSELEFIIWPTTALSPSACSIILANSSEKLDSKDYILIEELCPSFLLSLLPSIVKCGYYNNMMSEANMTEGKISTNWSDLNVTQLQRKVHELEKNKSAVVLKYLRNRMSFDCAIRDVMMLLLEGREIHTLLKFCQKESILDRPIEEISKQQLRRVSDMFIKGLSGKFPFVSNFSICSSSVCVFEELRSSSLINDAPCEPLKPIKKILLLDLLTLTYSPPPKMDKLIPPHIVQMYTFVFRLYMQLCASISCLSDGLFELGLSRNSSSFPRAAILSALYRNVVDLTIELTDAVSRSTTNFVNEMTGSESIDAVLKLQKDVVFQIFAKQGKDYFRSQLALYGRESGLNQWRKLAYMMRLVHLVSQMGVTGLLYSTTLTEDYYVILEDVESMELTE</sequence>
<evidence type="ECO:0000256" key="4">
    <source>
        <dbReference type="ARBA" id="ARBA00023212"/>
    </source>
</evidence>
<dbReference type="GO" id="GO:0031122">
    <property type="term" value="P:cytoplasmic microtubule organization"/>
    <property type="evidence" value="ECO:0007669"/>
    <property type="project" value="TreeGrafter"/>
</dbReference>
<dbReference type="AlphaFoldDB" id="A0A0D8XF34"/>
<evidence type="ECO:0000256" key="3">
    <source>
        <dbReference type="ARBA" id="ARBA00022701"/>
    </source>
</evidence>
<keyword evidence="2 5" id="KW-0963">Cytoplasm</keyword>
<dbReference type="InterPro" id="IPR007259">
    <property type="entry name" value="GCP"/>
</dbReference>
<dbReference type="GO" id="GO:0000930">
    <property type="term" value="C:gamma-tubulin complex"/>
    <property type="evidence" value="ECO:0007669"/>
    <property type="project" value="TreeGrafter"/>
</dbReference>
<comment type="similarity">
    <text evidence="5">Belongs to the TUBGCP family.</text>
</comment>
<evidence type="ECO:0000313" key="7">
    <source>
        <dbReference type="EMBL" id="KJH43178.1"/>
    </source>
</evidence>
<dbReference type="Gene3D" id="1.20.120.1900">
    <property type="entry name" value="Gamma-tubulin complex, C-terminal domain"/>
    <property type="match status" value="1"/>
</dbReference>
<evidence type="ECO:0000259" key="6">
    <source>
        <dbReference type="Pfam" id="PF17681"/>
    </source>
</evidence>
<comment type="subcellular location">
    <subcellularLocation>
        <location evidence="1 5">Cytoplasm</location>
        <location evidence="1 5">Cytoskeleton</location>
        <location evidence="1 5">Microtubule organizing center</location>
    </subcellularLocation>
</comment>
<dbReference type="STRING" id="29172.A0A0D8XF34"/>
<dbReference type="Pfam" id="PF17681">
    <property type="entry name" value="GCP_N_terminal"/>
    <property type="match status" value="1"/>
</dbReference>
<reference evidence="7 8" key="1">
    <citation type="submission" date="2013-11" db="EMBL/GenBank/DDBJ databases">
        <title>Draft genome of the bovine lungworm Dictyocaulus viviparus.</title>
        <authorList>
            <person name="Mitreva M."/>
        </authorList>
    </citation>
    <scope>NUCLEOTIDE SEQUENCE [LARGE SCALE GENOMIC DNA]</scope>
    <source>
        <strain evidence="7 8">HannoverDv2000</strain>
    </source>
</reference>
<dbReference type="GO" id="GO:0051011">
    <property type="term" value="F:microtubule minus-end binding"/>
    <property type="evidence" value="ECO:0007669"/>
    <property type="project" value="TreeGrafter"/>
</dbReference>
<dbReference type="PANTHER" id="PTHR19302">
    <property type="entry name" value="GAMMA TUBULIN COMPLEX PROTEIN"/>
    <property type="match status" value="1"/>
</dbReference>
<evidence type="ECO:0000256" key="1">
    <source>
        <dbReference type="ARBA" id="ARBA00004267"/>
    </source>
</evidence>
<dbReference type="GO" id="GO:0043015">
    <property type="term" value="F:gamma-tubulin binding"/>
    <property type="evidence" value="ECO:0007669"/>
    <property type="project" value="InterPro"/>
</dbReference>
<dbReference type="GO" id="GO:0007020">
    <property type="term" value="P:microtubule nucleation"/>
    <property type="evidence" value="ECO:0007669"/>
    <property type="project" value="InterPro"/>
</dbReference>
<evidence type="ECO:0000256" key="5">
    <source>
        <dbReference type="RuleBase" id="RU363050"/>
    </source>
</evidence>
<evidence type="ECO:0000313" key="8">
    <source>
        <dbReference type="Proteomes" id="UP000053766"/>
    </source>
</evidence>
<proteinExistence type="inferred from homology"/>
<reference evidence="8" key="2">
    <citation type="journal article" date="2016" name="Sci. Rep.">
        <title>Dictyocaulus viviparus genome, variome and transcriptome elucidate lungworm biology and support future intervention.</title>
        <authorList>
            <person name="McNulty S.N."/>
            <person name="Strube C."/>
            <person name="Rosa B.A."/>
            <person name="Martin J.C."/>
            <person name="Tyagi R."/>
            <person name="Choi Y.J."/>
            <person name="Wang Q."/>
            <person name="Hallsworth Pepin K."/>
            <person name="Zhang X."/>
            <person name="Ozersky P."/>
            <person name="Wilson R.K."/>
            <person name="Sternberg P.W."/>
            <person name="Gasser R.B."/>
            <person name="Mitreva M."/>
        </authorList>
    </citation>
    <scope>NUCLEOTIDE SEQUENCE [LARGE SCALE GENOMIC DNA]</scope>
    <source>
        <strain evidence="8">HannoverDv2000</strain>
    </source>
</reference>
<protein>
    <recommendedName>
        <fullName evidence="5">Gamma-tubulin complex component</fullName>
    </recommendedName>
</protein>
<dbReference type="GO" id="GO:0000922">
    <property type="term" value="C:spindle pole"/>
    <property type="evidence" value="ECO:0007669"/>
    <property type="project" value="InterPro"/>
</dbReference>
<evidence type="ECO:0000256" key="2">
    <source>
        <dbReference type="ARBA" id="ARBA00022490"/>
    </source>
</evidence>
<dbReference type="GO" id="GO:0051225">
    <property type="term" value="P:spindle assembly"/>
    <property type="evidence" value="ECO:0007669"/>
    <property type="project" value="TreeGrafter"/>
</dbReference>
<keyword evidence="3 5" id="KW-0493">Microtubule</keyword>
<gene>
    <name evidence="7" type="ORF">DICVIV_10802</name>
</gene>
<dbReference type="OrthoDB" id="2192946at2759"/>